<protein>
    <submittedName>
        <fullName evidence="3">N-acetylgalactosamine-N, N'-diacetylbacillosaminyl-diphospho-undecaprenol 4-alpha-N-acetylgalactosaminyltransferase</fullName>
        <ecNumber evidence="3">2.4.1.291</ecNumber>
    </submittedName>
</protein>
<dbReference type="CDD" id="cd03811">
    <property type="entry name" value="GT4_GT28_WabH-like"/>
    <property type="match status" value="1"/>
</dbReference>
<dbReference type="SUPFAM" id="SSF53756">
    <property type="entry name" value="UDP-Glycosyltransferase/glycogen phosphorylase"/>
    <property type="match status" value="1"/>
</dbReference>
<feature type="domain" description="Glycosyltransferase subfamily 4-like N-terminal" evidence="2">
    <location>
        <begin position="16"/>
        <end position="172"/>
    </location>
</feature>
<organism evidence="3 4">
    <name type="scientific">Tropicibacter naphthalenivorans</name>
    <dbReference type="NCBI Taxonomy" id="441103"/>
    <lineage>
        <taxon>Bacteria</taxon>
        <taxon>Pseudomonadati</taxon>
        <taxon>Pseudomonadota</taxon>
        <taxon>Alphaproteobacteria</taxon>
        <taxon>Rhodobacterales</taxon>
        <taxon>Roseobacteraceae</taxon>
        <taxon>Tropicibacter</taxon>
    </lineage>
</organism>
<dbReference type="GO" id="GO:0016757">
    <property type="term" value="F:glycosyltransferase activity"/>
    <property type="evidence" value="ECO:0007669"/>
    <property type="project" value="UniProtKB-KW"/>
</dbReference>
<dbReference type="RefSeq" id="WP_058245751.1">
    <property type="nucleotide sequence ID" value="NZ_CYSE01000001.1"/>
</dbReference>
<dbReference type="Proteomes" id="UP000054935">
    <property type="component" value="Unassembled WGS sequence"/>
</dbReference>
<proteinExistence type="predicted"/>
<keyword evidence="3" id="KW-0808">Transferase</keyword>
<sequence>MPDLTIGFCVTHLETGGIERNTVQLLGPLRDRGIRTVLFLQAAHGELLSALPEGQEVVDLGGKRMLGTARALARALRDHPVDLLYTATNALNISALLAARMMARPPQILVGEHFPLGSFLATRKSAALRLAVMRMFYPGAVGFVAPSQPILDEHQQILGRRCPPTYVLPNPVIQEVLPARTQPDRARRIVSLGRLSPDKDFALALRAFAVLLRSDPEAQFTIYGQGAERDNLIALTRELGIEANVSMPGVTRDVPKALAEADLYLCSSYAEGFGNAVLEAQAAGMPVVSVDCPIGPRILLEDGKSGCLVESRDPEVLGAALTQFAADPKARHTAALNAREFAKGYSIDASADAHAALFRKLANA</sequence>
<dbReference type="EC" id="2.4.1.291" evidence="3"/>
<evidence type="ECO:0000259" key="2">
    <source>
        <dbReference type="Pfam" id="PF13439"/>
    </source>
</evidence>
<dbReference type="Gene3D" id="3.40.50.2000">
    <property type="entry name" value="Glycogen Phosphorylase B"/>
    <property type="match status" value="2"/>
</dbReference>
<evidence type="ECO:0000313" key="3">
    <source>
        <dbReference type="EMBL" id="CUH74958.1"/>
    </source>
</evidence>
<keyword evidence="3" id="KW-0328">Glycosyltransferase</keyword>
<name>A0A0P1GJN4_9RHOB</name>
<dbReference type="InterPro" id="IPR001296">
    <property type="entry name" value="Glyco_trans_1"/>
</dbReference>
<dbReference type="InterPro" id="IPR028098">
    <property type="entry name" value="Glyco_trans_4-like_N"/>
</dbReference>
<evidence type="ECO:0000259" key="1">
    <source>
        <dbReference type="Pfam" id="PF00534"/>
    </source>
</evidence>
<reference evidence="3 4" key="1">
    <citation type="submission" date="2015-09" db="EMBL/GenBank/DDBJ databases">
        <authorList>
            <consortium name="Swine Surveillance"/>
        </authorList>
    </citation>
    <scope>NUCLEOTIDE SEQUENCE [LARGE SCALE GENOMIC DNA]</scope>
    <source>
        <strain evidence="3 4">CECT 7648</strain>
    </source>
</reference>
<keyword evidence="4" id="KW-1185">Reference proteome</keyword>
<dbReference type="Pfam" id="PF13439">
    <property type="entry name" value="Glyco_transf_4"/>
    <property type="match status" value="1"/>
</dbReference>
<evidence type="ECO:0000313" key="4">
    <source>
        <dbReference type="Proteomes" id="UP000054935"/>
    </source>
</evidence>
<dbReference type="PANTHER" id="PTHR12526">
    <property type="entry name" value="GLYCOSYLTRANSFERASE"/>
    <property type="match status" value="1"/>
</dbReference>
<dbReference type="OrthoDB" id="9790710at2"/>
<dbReference type="Pfam" id="PF00534">
    <property type="entry name" value="Glycos_transf_1"/>
    <property type="match status" value="1"/>
</dbReference>
<dbReference type="AlphaFoldDB" id="A0A0P1GJN4"/>
<feature type="domain" description="Glycosyl transferase family 1" evidence="1">
    <location>
        <begin position="182"/>
        <end position="340"/>
    </location>
</feature>
<dbReference type="EMBL" id="CYSE01000001">
    <property type="protein sequence ID" value="CUH74958.1"/>
    <property type="molecule type" value="Genomic_DNA"/>
</dbReference>
<accession>A0A0P1GJN4</accession>
<gene>
    <name evidence="3" type="primary">pglJ</name>
    <name evidence="3" type="ORF">TRN7648_00170</name>
</gene>
<dbReference type="STRING" id="441103.TRN7648_00170"/>